<keyword evidence="2" id="KW-1185">Reference proteome</keyword>
<dbReference type="Proteomes" id="UP000001996">
    <property type="component" value="Unassembled WGS sequence"/>
</dbReference>
<dbReference type="AlphaFoldDB" id="A5DV33"/>
<evidence type="ECO:0000313" key="1">
    <source>
        <dbReference type="EMBL" id="EDK43041.1"/>
    </source>
</evidence>
<dbReference type="VEuPathDB" id="FungiDB:LELG_01219"/>
<reference evidence="1 2" key="1">
    <citation type="journal article" date="2009" name="Nature">
        <title>Evolution of pathogenicity and sexual reproduction in eight Candida genomes.</title>
        <authorList>
            <person name="Butler G."/>
            <person name="Rasmussen M.D."/>
            <person name="Lin M.F."/>
            <person name="Santos M.A."/>
            <person name="Sakthikumar S."/>
            <person name="Munro C.A."/>
            <person name="Rheinbay E."/>
            <person name="Grabherr M."/>
            <person name="Forche A."/>
            <person name="Reedy J.L."/>
            <person name="Agrafioti I."/>
            <person name="Arnaud M.B."/>
            <person name="Bates S."/>
            <person name="Brown A.J."/>
            <person name="Brunke S."/>
            <person name="Costanzo M.C."/>
            <person name="Fitzpatrick D.A."/>
            <person name="de Groot P.W."/>
            <person name="Harris D."/>
            <person name="Hoyer L.L."/>
            <person name="Hube B."/>
            <person name="Klis F.M."/>
            <person name="Kodira C."/>
            <person name="Lennard N."/>
            <person name="Logue M.E."/>
            <person name="Martin R."/>
            <person name="Neiman A.M."/>
            <person name="Nikolaou E."/>
            <person name="Quail M.A."/>
            <person name="Quinn J."/>
            <person name="Santos M.C."/>
            <person name="Schmitzberger F.F."/>
            <person name="Sherlock G."/>
            <person name="Shah P."/>
            <person name="Silverstein K.A."/>
            <person name="Skrzypek M.S."/>
            <person name="Soll D."/>
            <person name="Staggs R."/>
            <person name="Stansfield I."/>
            <person name="Stumpf M.P."/>
            <person name="Sudbery P.E."/>
            <person name="Srikantha T."/>
            <person name="Zeng Q."/>
            <person name="Berman J."/>
            <person name="Berriman M."/>
            <person name="Heitman J."/>
            <person name="Gow N.A."/>
            <person name="Lorenz M.C."/>
            <person name="Birren B.W."/>
            <person name="Kellis M."/>
            <person name="Cuomo C.A."/>
        </authorList>
    </citation>
    <scope>NUCLEOTIDE SEQUENCE [LARGE SCALE GENOMIC DNA]</scope>
    <source>
        <strain evidence="2">ATCC 11503 / BCRC 21390 / CBS 2605 / JCM 1781 / NBRC 1676 / NRRL YB-4239</strain>
    </source>
</reference>
<proteinExistence type="predicted"/>
<dbReference type="GeneID" id="5235671"/>
<dbReference type="HOGENOM" id="CLU_1384390_0_0_1"/>
<accession>A5DV33</accession>
<dbReference type="KEGG" id="lel:PVL30_001188"/>
<protein>
    <submittedName>
        <fullName evidence="1">Uncharacterized protein</fullName>
    </submittedName>
</protein>
<name>A5DV33_LODEL</name>
<dbReference type="EMBL" id="CH981524">
    <property type="protein sequence ID" value="EDK43041.1"/>
    <property type="molecule type" value="Genomic_DNA"/>
</dbReference>
<gene>
    <name evidence="1" type="ORF">LELG_01219</name>
</gene>
<sequence>MESKKSELEWSFSFYEQEYFDNSYYEDEEKAEKEKEENIKEKEEKQEVGRKATETNYATKYLKSYKPRIVQSSKQFCSQNLYNPFILTKMNYFQRKQIRVHHQLCGKKVVASTRAILRSLENASGSCKDVIFWKNTLKWNQRKGCPSMNILSGVCSKLNSDMADLNLERKAHETWFTVGVSQPVKYINFGKHRAKRE</sequence>
<dbReference type="OrthoDB" id="4022470at2759"/>
<evidence type="ECO:0000313" key="2">
    <source>
        <dbReference type="Proteomes" id="UP000001996"/>
    </source>
</evidence>
<dbReference type="InParanoid" id="A5DV33"/>
<organism evidence="1 2">
    <name type="scientific">Lodderomyces elongisporus (strain ATCC 11503 / CBS 2605 / JCM 1781 / NBRC 1676 / NRRL YB-4239)</name>
    <name type="common">Yeast</name>
    <name type="synonym">Saccharomyces elongisporus</name>
    <dbReference type="NCBI Taxonomy" id="379508"/>
    <lineage>
        <taxon>Eukaryota</taxon>
        <taxon>Fungi</taxon>
        <taxon>Dikarya</taxon>
        <taxon>Ascomycota</taxon>
        <taxon>Saccharomycotina</taxon>
        <taxon>Pichiomycetes</taxon>
        <taxon>Debaryomycetaceae</taxon>
        <taxon>Candida/Lodderomyces clade</taxon>
        <taxon>Lodderomyces</taxon>
    </lineage>
</organism>